<feature type="domain" description="UspA" evidence="5">
    <location>
        <begin position="2"/>
        <end position="133"/>
    </location>
</feature>
<dbReference type="PANTHER" id="PTHR47892">
    <property type="entry name" value="UNIVERSAL STRESS PROTEIN E"/>
    <property type="match status" value="1"/>
</dbReference>
<keyword evidence="7" id="KW-1185">Reference proteome</keyword>
<comment type="subcellular location">
    <subcellularLocation>
        <location evidence="1">Cytoplasm</location>
    </subcellularLocation>
</comment>
<dbReference type="InterPro" id="IPR006015">
    <property type="entry name" value="Universal_stress_UspA"/>
</dbReference>
<evidence type="ECO:0000256" key="3">
    <source>
        <dbReference type="ARBA" id="ARBA00022490"/>
    </source>
</evidence>
<comment type="similarity">
    <text evidence="2">Belongs to the universal stress protein A family.</text>
</comment>
<dbReference type="RefSeq" id="WP_348386576.1">
    <property type="nucleotide sequence ID" value="NZ_CP134146.1"/>
</dbReference>
<dbReference type="SUPFAM" id="SSF52402">
    <property type="entry name" value="Adenine nucleotide alpha hydrolases-like"/>
    <property type="match status" value="2"/>
</dbReference>
<proteinExistence type="inferred from homology"/>
<evidence type="ECO:0000256" key="2">
    <source>
        <dbReference type="ARBA" id="ARBA00008791"/>
    </source>
</evidence>
<evidence type="ECO:0000256" key="4">
    <source>
        <dbReference type="ARBA" id="ARBA00037131"/>
    </source>
</evidence>
<reference evidence="7" key="1">
    <citation type="submission" date="2023-09" db="EMBL/GenBank/DDBJ databases">
        <authorList>
            <person name="Li S."/>
            <person name="Li X."/>
            <person name="Zhang C."/>
            <person name="Zhao Z."/>
        </authorList>
    </citation>
    <scope>NUCLEOTIDE SEQUENCE [LARGE SCALE GENOMIC DNA]</scope>
    <source>
        <strain evidence="7">SQ345</strain>
    </source>
</reference>
<name>A0ABY9TF83_9GAMM</name>
<dbReference type="InterPro" id="IPR006016">
    <property type="entry name" value="UspA"/>
</dbReference>
<dbReference type="Proteomes" id="UP001248581">
    <property type="component" value="Chromosome"/>
</dbReference>
<accession>A0ABY9TF83</accession>
<evidence type="ECO:0000259" key="5">
    <source>
        <dbReference type="Pfam" id="PF00582"/>
    </source>
</evidence>
<gene>
    <name evidence="6" type="ORF">RI845_12910</name>
</gene>
<evidence type="ECO:0000256" key="1">
    <source>
        <dbReference type="ARBA" id="ARBA00004496"/>
    </source>
</evidence>
<dbReference type="Pfam" id="PF00582">
    <property type="entry name" value="Usp"/>
    <property type="match status" value="2"/>
</dbReference>
<dbReference type="Gene3D" id="3.40.50.12370">
    <property type="match status" value="1"/>
</dbReference>
<evidence type="ECO:0000313" key="6">
    <source>
        <dbReference type="EMBL" id="WNC67417.1"/>
    </source>
</evidence>
<keyword evidence="3" id="KW-0963">Cytoplasm</keyword>
<dbReference type="EMBL" id="CP134146">
    <property type="protein sequence ID" value="WNC67417.1"/>
    <property type="molecule type" value="Genomic_DNA"/>
</dbReference>
<comment type="function">
    <text evidence="4">Required for resistance to DNA-damaging agents.</text>
</comment>
<organism evidence="6 7">
    <name type="scientific">Thalassotalea nanhaiensis</name>
    <dbReference type="NCBI Taxonomy" id="3065648"/>
    <lineage>
        <taxon>Bacteria</taxon>
        <taxon>Pseudomonadati</taxon>
        <taxon>Pseudomonadota</taxon>
        <taxon>Gammaproteobacteria</taxon>
        <taxon>Alteromonadales</taxon>
        <taxon>Colwelliaceae</taxon>
        <taxon>Thalassotalea</taxon>
    </lineage>
</organism>
<dbReference type="PRINTS" id="PR01438">
    <property type="entry name" value="UNVRSLSTRESS"/>
</dbReference>
<evidence type="ECO:0000313" key="7">
    <source>
        <dbReference type="Proteomes" id="UP001248581"/>
    </source>
</evidence>
<sequence length="286" mass="32296">MNTILVIADPNFEKSVAIKQADKLSQLYNAKLHVVYFYYEDLRGLGDKGDAFKESLIARMDDKANDQLAELCENNLNTYEIVWQKHIHTWVNHYAENEKPLMVVKTGNRSETMFYTPTDWHLIRECPAPVLIVAEDKWSRTPDILASVDLQTQLPDKQALNHKILETSTKLASKLNVQVHVCYTPLFSPVLRDFGLQFKDEVEAKAKQDLSATILQLSKQYQVPVDNFHIHAGKPELVIPSMAAKYHAGIVVIGTVGRKGISQKLLGNTAENILSFLKTDVLALKP</sequence>
<protein>
    <submittedName>
        <fullName evidence="6">Universal stress protein</fullName>
    </submittedName>
</protein>
<feature type="domain" description="UspA" evidence="5">
    <location>
        <begin position="165"/>
        <end position="284"/>
    </location>
</feature>
<dbReference type="PANTHER" id="PTHR47892:SF1">
    <property type="entry name" value="UNIVERSAL STRESS PROTEIN E"/>
    <property type="match status" value="1"/>
</dbReference>